<evidence type="ECO:0000256" key="1">
    <source>
        <dbReference type="ARBA" id="ARBA00005725"/>
    </source>
</evidence>
<dbReference type="Gene3D" id="3.40.50.720">
    <property type="entry name" value="NAD(P)-binding Rossmann-like Domain"/>
    <property type="match status" value="1"/>
</dbReference>
<dbReference type="Proteomes" id="UP001586593">
    <property type="component" value="Unassembled WGS sequence"/>
</dbReference>
<dbReference type="InterPro" id="IPR051609">
    <property type="entry name" value="NmrA/Isoflavone_reductase-like"/>
</dbReference>
<reference evidence="5 6" key="1">
    <citation type="journal article" date="2024" name="Commun. Biol.">
        <title>Comparative genomic analysis of thermophilic fungi reveals convergent evolutionary adaptations and gene losses.</title>
        <authorList>
            <person name="Steindorff A.S."/>
            <person name="Aguilar-Pontes M.V."/>
            <person name="Robinson A.J."/>
            <person name="Andreopoulos B."/>
            <person name="LaButti K."/>
            <person name="Kuo A."/>
            <person name="Mondo S."/>
            <person name="Riley R."/>
            <person name="Otillar R."/>
            <person name="Haridas S."/>
            <person name="Lipzen A."/>
            <person name="Grimwood J."/>
            <person name="Schmutz J."/>
            <person name="Clum A."/>
            <person name="Reid I.D."/>
            <person name="Moisan M.C."/>
            <person name="Butler G."/>
            <person name="Nguyen T.T.M."/>
            <person name="Dewar K."/>
            <person name="Conant G."/>
            <person name="Drula E."/>
            <person name="Henrissat B."/>
            <person name="Hansel C."/>
            <person name="Singer S."/>
            <person name="Hutchinson M.I."/>
            <person name="de Vries R.P."/>
            <person name="Natvig D.O."/>
            <person name="Powell A.J."/>
            <person name="Tsang A."/>
            <person name="Grigoriev I.V."/>
        </authorList>
    </citation>
    <scope>NUCLEOTIDE SEQUENCE [LARGE SCALE GENOMIC DNA]</scope>
    <source>
        <strain evidence="5 6">ATCC 24622</strain>
    </source>
</reference>
<dbReference type="Pfam" id="PF05368">
    <property type="entry name" value="NmrA"/>
    <property type="match status" value="1"/>
</dbReference>
<organism evidence="5 6">
    <name type="scientific">Phialemonium thermophilum</name>
    <dbReference type="NCBI Taxonomy" id="223376"/>
    <lineage>
        <taxon>Eukaryota</taxon>
        <taxon>Fungi</taxon>
        <taxon>Dikarya</taxon>
        <taxon>Ascomycota</taxon>
        <taxon>Pezizomycotina</taxon>
        <taxon>Sordariomycetes</taxon>
        <taxon>Sordariomycetidae</taxon>
        <taxon>Cephalothecales</taxon>
        <taxon>Cephalothecaceae</taxon>
        <taxon>Phialemonium</taxon>
    </lineage>
</organism>
<evidence type="ECO:0000259" key="4">
    <source>
        <dbReference type="Pfam" id="PF05368"/>
    </source>
</evidence>
<keyword evidence="3" id="KW-0560">Oxidoreductase</keyword>
<feature type="domain" description="NmrA-like" evidence="4">
    <location>
        <begin position="3"/>
        <end position="104"/>
    </location>
</feature>
<dbReference type="EMBL" id="JAZHXJ010000744">
    <property type="protein sequence ID" value="KAL1852412.1"/>
    <property type="molecule type" value="Genomic_DNA"/>
</dbReference>
<name>A0ABR3W490_9PEZI</name>
<proteinExistence type="inferred from homology"/>
<sequence length="106" mass="11047">MVKIAVPGGSGDVARVVIDALVATGKHEIVVLSRNDAPPPGKEVKGAAWAKVDYADKAALVEVLKGVHTVLSFTVNTDPANIVQKTLIDASVEAGVKRYAPSEWAS</sequence>
<dbReference type="InterPro" id="IPR008030">
    <property type="entry name" value="NmrA-like"/>
</dbReference>
<dbReference type="PANTHER" id="PTHR47706">
    <property type="entry name" value="NMRA-LIKE FAMILY PROTEIN"/>
    <property type="match status" value="1"/>
</dbReference>
<comment type="similarity">
    <text evidence="1">Belongs to the NmrA-type oxidoreductase family. Isoflavone reductase subfamily.</text>
</comment>
<evidence type="ECO:0000313" key="5">
    <source>
        <dbReference type="EMBL" id="KAL1852412.1"/>
    </source>
</evidence>
<protein>
    <recommendedName>
        <fullName evidence="4">NmrA-like domain-containing protein</fullName>
    </recommendedName>
</protein>
<keyword evidence="2" id="KW-0521">NADP</keyword>
<evidence type="ECO:0000256" key="3">
    <source>
        <dbReference type="ARBA" id="ARBA00023002"/>
    </source>
</evidence>
<dbReference type="SUPFAM" id="SSF51735">
    <property type="entry name" value="NAD(P)-binding Rossmann-fold domains"/>
    <property type="match status" value="1"/>
</dbReference>
<evidence type="ECO:0000313" key="6">
    <source>
        <dbReference type="Proteomes" id="UP001586593"/>
    </source>
</evidence>
<comment type="caution">
    <text evidence="5">The sequence shown here is derived from an EMBL/GenBank/DDBJ whole genome shotgun (WGS) entry which is preliminary data.</text>
</comment>
<gene>
    <name evidence="5" type="ORF">VTK73DRAFT_9226</name>
</gene>
<dbReference type="InterPro" id="IPR036291">
    <property type="entry name" value="NAD(P)-bd_dom_sf"/>
</dbReference>
<evidence type="ECO:0000256" key="2">
    <source>
        <dbReference type="ARBA" id="ARBA00022857"/>
    </source>
</evidence>
<keyword evidence="6" id="KW-1185">Reference proteome</keyword>
<dbReference type="PANTHER" id="PTHR47706:SF4">
    <property type="entry name" value="NMRA-LIKE DOMAIN-CONTAINING PROTEIN"/>
    <property type="match status" value="1"/>
</dbReference>
<accession>A0ABR3W490</accession>